<proteinExistence type="predicted"/>
<evidence type="ECO:0000313" key="1">
    <source>
        <dbReference type="EMBL" id="GAH15870.1"/>
    </source>
</evidence>
<dbReference type="AlphaFoldDB" id="X1E650"/>
<reference evidence="1" key="1">
    <citation type="journal article" date="2014" name="Front. Microbiol.">
        <title>High frequency of phylogenetically diverse reductive dehalogenase-homologous genes in deep subseafloor sedimentary metagenomes.</title>
        <authorList>
            <person name="Kawai M."/>
            <person name="Futagami T."/>
            <person name="Toyoda A."/>
            <person name="Takaki Y."/>
            <person name="Nishi S."/>
            <person name="Hori S."/>
            <person name="Arai W."/>
            <person name="Tsubouchi T."/>
            <person name="Morono Y."/>
            <person name="Uchiyama I."/>
            <person name="Ito T."/>
            <person name="Fujiyama A."/>
            <person name="Inagaki F."/>
            <person name="Takami H."/>
        </authorList>
    </citation>
    <scope>NUCLEOTIDE SEQUENCE</scope>
    <source>
        <strain evidence="1">Expedition CK06-06</strain>
    </source>
</reference>
<feature type="non-terminal residue" evidence="1">
    <location>
        <position position="35"/>
    </location>
</feature>
<organism evidence="1">
    <name type="scientific">marine sediment metagenome</name>
    <dbReference type="NCBI Taxonomy" id="412755"/>
    <lineage>
        <taxon>unclassified sequences</taxon>
        <taxon>metagenomes</taxon>
        <taxon>ecological metagenomes</taxon>
    </lineage>
</organism>
<dbReference type="EMBL" id="BART01034239">
    <property type="protein sequence ID" value="GAH15870.1"/>
    <property type="molecule type" value="Genomic_DNA"/>
</dbReference>
<sequence length="35" mass="4259">MGNKLVRHIVQVEFDIERPDGYVLTREFVDYRYSL</sequence>
<comment type="caution">
    <text evidence="1">The sequence shown here is derived from an EMBL/GenBank/DDBJ whole genome shotgun (WGS) entry which is preliminary data.</text>
</comment>
<accession>X1E650</accession>
<name>X1E650_9ZZZZ</name>
<protein>
    <submittedName>
        <fullName evidence="1">Uncharacterized protein</fullName>
    </submittedName>
</protein>
<gene>
    <name evidence="1" type="ORF">S01H4_58587</name>
</gene>